<dbReference type="RefSeq" id="WP_377711583.1">
    <property type="nucleotide sequence ID" value="NZ_JBHSMP010000013.1"/>
</dbReference>
<accession>A0ABW0J939</accession>
<organism evidence="1 2">
    <name type="scientific">Paraburkholderia denitrificans</name>
    <dbReference type="NCBI Taxonomy" id="694025"/>
    <lineage>
        <taxon>Bacteria</taxon>
        <taxon>Pseudomonadati</taxon>
        <taxon>Pseudomonadota</taxon>
        <taxon>Betaproteobacteria</taxon>
        <taxon>Burkholderiales</taxon>
        <taxon>Burkholderiaceae</taxon>
        <taxon>Paraburkholderia</taxon>
    </lineage>
</organism>
<dbReference type="EMBL" id="JBHSMP010000013">
    <property type="protein sequence ID" value="MFC5429538.1"/>
    <property type="molecule type" value="Genomic_DNA"/>
</dbReference>
<evidence type="ECO:0000313" key="2">
    <source>
        <dbReference type="Proteomes" id="UP001596103"/>
    </source>
</evidence>
<comment type="caution">
    <text evidence="1">The sequence shown here is derived from an EMBL/GenBank/DDBJ whole genome shotgun (WGS) entry which is preliminary data.</text>
</comment>
<evidence type="ECO:0000313" key="1">
    <source>
        <dbReference type="EMBL" id="MFC5429538.1"/>
    </source>
</evidence>
<protein>
    <submittedName>
        <fullName evidence="1">Uncharacterized protein</fullName>
    </submittedName>
</protein>
<reference evidence="2" key="1">
    <citation type="journal article" date="2019" name="Int. J. Syst. Evol. Microbiol.">
        <title>The Global Catalogue of Microorganisms (GCM) 10K type strain sequencing project: providing services to taxonomists for standard genome sequencing and annotation.</title>
        <authorList>
            <consortium name="The Broad Institute Genomics Platform"/>
            <consortium name="The Broad Institute Genome Sequencing Center for Infectious Disease"/>
            <person name="Wu L."/>
            <person name="Ma J."/>
        </authorList>
    </citation>
    <scope>NUCLEOTIDE SEQUENCE [LARGE SCALE GENOMIC DNA]</scope>
    <source>
        <strain evidence="2">CCUG 56042</strain>
    </source>
</reference>
<gene>
    <name evidence="1" type="ORF">ACFPTO_12110</name>
</gene>
<proteinExistence type="predicted"/>
<sequence length="190" mass="20747">MHTARHDQVGLIPSRNQSVAQPASAWLLGYAAFHDALQREETDFGVLPPYVKLPVLRRLAGCAFAPSSVCVALNGVRAAYIEVSTPSVAEVVRHYFSSETNNVDTPDETADVLETLAATFPPAVVPLVARSPCLLSPGKGIFLEGWQRFVTYWARNDETIPLLAVDWPTLYDRLTDNRTTNGGTTTDAPH</sequence>
<name>A0ABW0J939_9BURK</name>
<keyword evidence="2" id="KW-1185">Reference proteome</keyword>
<dbReference type="Proteomes" id="UP001596103">
    <property type="component" value="Unassembled WGS sequence"/>
</dbReference>